<dbReference type="GO" id="GO:0051301">
    <property type="term" value="P:cell division"/>
    <property type="evidence" value="ECO:0007669"/>
    <property type="project" value="UniProtKB-KW"/>
</dbReference>
<reference evidence="8" key="2">
    <citation type="submission" date="2018-08" db="UniProtKB">
        <authorList>
            <consortium name="EnsemblPlants"/>
        </authorList>
    </citation>
    <scope>IDENTIFICATION</scope>
    <source>
        <strain evidence="8">Yugu1</strain>
    </source>
</reference>
<dbReference type="EMBL" id="AGNK02004031">
    <property type="status" value="NOT_ANNOTATED_CDS"/>
    <property type="molecule type" value="Genomic_DNA"/>
</dbReference>
<dbReference type="GO" id="GO:0005524">
    <property type="term" value="F:ATP binding"/>
    <property type="evidence" value="ECO:0007669"/>
    <property type="project" value="InterPro"/>
</dbReference>
<dbReference type="PANTHER" id="PTHR18937:SF12">
    <property type="entry name" value="STRUCTURAL MAINTENANCE OF CHROMOSOMES PROTEIN"/>
    <property type="match status" value="1"/>
</dbReference>
<feature type="domain" description="SMC hinge" evidence="7">
    <location>
        <begin position="1"/>
        <end position="70"/>
    </location>
</feature>
<evidence type="ECO:0000256" key="3">
    <source>
        <dbReference type="ARBA" id="ARBA00023054"/>
    </source>
</evidence>
<evidence type="ECO:0000256" key="6">
    <source>
        <dbReference type="SAM" id="Coils"/>
    </source>
</evidence>
<dbReference type="Pfam" id="PF06470">
    <property type="entry name" value="SMC_hinge"/>
    <property type="match status" value="1"/>
</dbReference>
<dbReference type="GO" id="GO:0005694">
    <property type="term" value="C:chromosome"/>
    <property type="evidence" value="ECO:0007669"/>
    <property type="project" value="InterPro"/>
</dbReference>
<dbReference type="InterPro" id="IPR010935">
    <property type="entry name" value="SMC_hinge"/>
</dbReference>
<evidence type="ECO:0000259" key="7">
    <source>
        <dbReference type="Pfam" id="PF06470"/>
    </source>
</evidence>
<dbReference type="SUPFAM" id="SSF52540">
    <property type="entry name" value="P-loop containing nucleoside triphosphate hydrolases"/>
    <property type="match status" value="1"/>
</dbReference>
<dbReference type="Gramene" id="KQL03056">
    <property type="protein sequence ID" value="KQL03056"/>
    <property type="gene ID" value="SETIT_0131291mg"/>
</dbReference>
<keyword evidence="4" id="KW-0539">Nucleus</keyword>
<proteinExistence type="predicted"/>
<dbReference type="SUPFAM" id="SSF75553">
    <property type="entry name" value="Smc hinge domain"/>
    <property type="match status" value="1"/>
</dbReference>
<sequence length="565" mass="65166">YLKEQRLPPQTFIPLQSVRVKPIIEKLRTLGGSAQLVFDVIQFDRALEKAVLYAVGNTLVCDKLDEAKTLSWSGERYKVVTVDGILLTKSGTMTGGISGGMEARSNKWDDSRIESLKKKKNQLESEMSELGSPRELQRKELAISEKITGLEKKLQYLNVEHSNLTAKLLKVASERNNIEEEINRLEPEKEELEIRLAEKEAEVTKLEKKINEIVDKVYRDFSISVGVKNIREYEERQLKDAQALQERKLTLNTQMSKLKYQLEYEQKRDMQAPIVKLRETYESLEKELKGLQERESGAKVEAEEILTQMDELKAEAEDWKSKSDECEKVIDELKEQNGSIASTLAKLDRQVKSKEGQLLQLMSRQRDIYEKCELEQLKLPTVNDPMDTGPSSQEPVLDYSQLSEIYLQDMRPSERDKHEAVFKQKTGALLAEIERTAPNLKALDQYDALQRKEKEITEKFEATRKEEREISDKYNSIKQRRYELFMEAFDHISKGIDKIYKQLTKSHTHPLGGTAYLNLENEDEPFLHGIKYTAMPPTKRFRDMEQLSGGEKTVAALALLFAIHR</sequence>
<reference evidence="9" key="1">
    <citation type="journal article" date="2012" name="Nat. Biotechnol.">
        <title>Reference genome sequence of the model plant Setaria.</title>
        <authorList>
            <person name="Bennetzen J.L."/>
            <person name="Schmutz J."/>
            <person name="Wang H."/>
            <person name="Percifield R."/>
            <person name="Hawkins J."/>
            <person name="Pontaroli A.C."/>
            <person name="Estep M."/>
            <person name="Feng L."/>
            <person name="Vaughn J.N."/>
            <person name="Grimwood J."/>
            <person name="Jenkins J."/>
            <person name="Barry K."/>
            <person name="Lindquist E."/>
            <person name="Hellsten U."/>
            <person name="Deshpande S."/>
            <person name="Wang X."/>
            <person name="Wu X."/>
            <person name="Mitros T."/>
            <person name="Triplett J."/>
            <person name="Yang X."/>
            <person name="Ye C.Y."/>
            <person name="Mauro-Herrera M."/>
            <person name="Wang L."/>
            <person name="Li P."/>
            <person name="Sharma M."/>
            <person name="Sharma R."/>
            <person name="Ronald P.C."/>
            <person name="Panaud O."/>
            <person name="Kellogg E.A."/>
            <person name="Brutnell T.P."/>
            <person name="Doust A.N."/>
            <person name="Tuskan G.A."/>
            <person name="Rokhsar D."/>
            <person name="Devos K.M."/>
        </authorList>
    </citation>
    <scope>NUCLEOTIDE SEQUENCE [LARGE SCALE GENOMIC DNA]</scope>
    <source>
        <strain evidence="9">cv. Yugu1</strain>
    </source>
</reference>
<accession>A0A0Q3PBT7</accession>
<dbReference type="AlphaFoldDB" id="A0A0Q3PBT7"/>
<keyword evidence="5" id="KW-0131">Cell cycle</keyword>
<evidence type="ECO:0000313" key="9">
    <source>
        <dbReference type="Proteomes" id="UP000004995"/>
    </source>
</evidence>
<dbReference type="InterPro" id="IPR027417">
    <property type="entry name" value="P-loop_NTPase"/>
</dbReference>
<organism evidence="8 9">
    <name type="scientific">Setaria italica</name>
    <name type="common">Foxtail millet</name>
    <name type="synonym">Panicum italicum</name>
    <dbReference type="NCBI Taxonomy" id="4555"/>
    <lineage>
        <taxon>Eukaryota</taxon>
        <taxon>Viridiplantae</taxon>
        <taxon>Streptophyta</taxon>
        <taxon>Embryophyta</taxon>
        <taxon>Tracheophyta</taxon>
        <taxon>Spermatophyta</taxon>
        <taxon>Magnoliopsida</taxon>
        <taxon>Liliopsida</taxon>
        <taxon>Poales</taxon>
        <taxon>Poaceae</taxon>
        <taxon>PACMAD clade</taxon>
        <taxon>Panicoideae</taxon>
        <taxon>Panicodae</taxon>
        <taxon>Paniceae</taxon>
        <taxon>Cenchrinae</taxon>
        <taxon>Setaria</taxon>
    </lineage>
</organism>
<name>A0A0Q3PBT7_SETIT</name>
<evidence type="ECO:0000256" key="2">
    <source>
        <dbReference type="ARBA" id="ARBA00022776"/>
    </source>
</evidence>
<feature type="coiled-coil region" evidence="6">
    <location>
        <begin position="439"/>
        <end position="466"/>
    </location>
</feature>
<evidence type="ECO:0000256" key="5">
    <source>
        <dbReference type="ARBA" id="ARBA00023306"/>
    </source>
</evidence>
<dbReference type="Gene3D" id="3.40.50.300">
    <property type="entry name" value="P-loop containing nucleotide triphosphate hydrolases"/>
    <property type="match status" value="1"/>
</dbReference>
<keyword evidence="9" id="KW-1185">Reference proteome</keyword>
<evidence type="ECO:0000256" key="4">
    <source>
        <dbReference type="ARBA" id="ARBA00023242"/>
    </source>
</evidence>
<keyword evidence="2" id="KW-0498">Mitosis</keyword>
<dbReference type="InterPro" id="IPR036277">
    <property type="entry name" value="SMC_hinge_sf"/>
</dbReference>
<keyword evidence="1" id="KW-0132">Cell division</keyword>
<dbReference type="Proteomes" id="UP000004995">
    <property type="component" value="Unassembled WGS sequence"/>
</dbReference>
<dbReference type="PANTHER" id="PTHR18937">
    <property type="entry name" value="STRUCTURAL MAINTENANCE OF CHROMOSOMES SMC FAMILY MEMBER"/>
    <property type="match status" value="1"/>
</dbReference>
<feature type="coiled-coil region" evidence="6">
    <location>
        <begin position="274"/>
        <end position="364"/>
    </location>
</feature>
<protein>
    <recommendedName>
        <fullName evidence="7">SMC hinge domain-containing protein</fullName>
    </recommendedName>
</protein>
<evidence type="ECO:0000256" key="1">
    <source>
        <dbReference type="ARBA" id="ARBA00022618"/>
    </source>
</evidence>
<evidence type="ECO:0000313" key="8">
    <source>
        <dbReference type="EnsemblPlants" id="KQL03056"/>
    </source>
</evidence>
<dbReference type="GO" id="GO:0051276">
    <property type="term" value="P:chromosome organization"/>
    <property type="evidence" value="ECO:0007669"/>
    <property type="project" value="InterPro"/>
</dbReference>
<feature type="coiled-coil region" evidence="6">
    <location>
        <begin position="161"/>
        <end position="216"/>
    </location>
</feature>
<keyword evidence="3 6" id="KW-0175">Coiled coil</keyword>
<dbReference type="EnsemblPlants" id="KQL03056">
    <property type="protein sequence ID" value="KQL03056"/>
    <property type="gene ID" value="SETIT_0131291mg"/>
</dbReference>
<dbReference type="Gene3D" id="3.30.70.1620">
    <property type="match status" value="1"/>
</dbReference>